<gene>
    <name evidence="1" type="ORF">DU428_08560</name>
</gene>
<sequence>MARQKGLVKVTGTIGDVNFYMVKGVAYARKAGGGFNGKAIKTKASMQRVRENASEFGHCSKVKKAFRLALRDVFYGIKGKGFHSRMMRLFLEIKALDGVSERGKRRVLAGLQTAKGRRLLKRFDFLVHQPMVGVFKNQAVFDWNTQVLTVSGFNASLFPAPNTATHLGICLGVLDFDFEGLESSVVYSSIHFLELGAGASSFTLVPEDVLFPQHVGIAVVGFRYYELIENEMYAFDKPVGVGVVDCKV</sequence>
<reference evidence="1 2" key="1">
    <citation type="submission" date="2018-07" db="EMBL/GenBank/DDBJ databases">
        <title>Oceanihabitans testaceum sp. nov., isolated from marine sediment.</title>
        <authorList>
            <person name="Li C.-M."/>
        </authorList>
    </citation>
    <scope>NUCLEOTIDE SEQUENCE [LARGE SCALE GENOMIC DNA]</scope>
    <source>
        <strain evidence="1 2">S9-10</strain>
    </source>
</reference>
<dbReference type="RefSeq" id="WP_113966552.1">
    <property type="nucleotide sequence ID" value="NZ_QNRP01000006.1"/>
</dbReference>
<dbReference type="AlphaFoldDB" id="A0A368P6T2"/>
<organism evidence="1 2">
    <name type="scientific">Oceanihabitans sediminis</name>
    <dbReference type="NCBI Taxonomy" id="1812012"/>
    <lineage>
        <taxon>Bacteria</taxon>
        <taxon>Pseudomonadati</taxon>
        <taxon>Bacteroidota</taxon>
        <taxon>Flavobacteriia</taxon>
        <taxon>Flavobacteriales</taxon>
        <taxon>Flavobacteriaceae</taxon>
        <taxon>Oceanihabitans</taxon>
    </lineage>
</organism>
<proteinExistence type="predicted"/>
<keyword evidence="2" id="KW-1185">Reference proteome</keyword>
<accession>A0A368P6T2</accession>
<name>A0A368P6T2_9FLAO</name>
<evidence type="ECO:0000313" key="1">
    <source>
        <dbReference type="EMBL" id="RCU56991.1"/>
    </source>
</evidence>
<dbReference type="Proteomes" id="UP000252249">
    <property type="component" value="Unassembled WGS sequence"/>
</dbReference>
<comment type="caution">
    <text evidence="1">The sequence shown here is derived from an EMBL/GenBank/DDBJ whole genome shotgun (WGS) entry which is preliminary data.</text>
</comment>
<evidence type="ECO:0000313" key="2">
    <source>
        <dbReference type="Proteomes" id="UP000252249"/>
    </source>
</evidence>
<dbReference type="EMBL" id="QPIG01000003">
    <property type="protein sequence ID" value="RCU56991.1"/>
    <property type="molecule type" value="Genomic_DNA"/>
</dbReference>
<dbReference type="OrthoDB" id="645138at2"/>
<protein>
    <submittedName>
        <fullName evidence="1">Uncharacterized protein</fullName>
    </submittedName>
</protein>